<name>A0A9P4THG7_CURKU</name>
<feature type="signal peptide" evidence="1">
    <location>
        <begin position="1"/>
        <end position="20"/>
    </location>
</feature>
<gene>
    <name evidence="2" type="ORF">E8E13_006971</name>
</gene>
<reference evidence="2" key="1">
    <citation type="submission" date="2019-04" db="EMBL/GenBank/DDBJ databases">
        <title>Sequencing of skin fungus with MAO and IRED activity.</title>
        <authorList>
            <person name="Marsaioli A.J."/>
            <person name="Bonatto J.M.C."/>
            <person name="Reis Junior O."/>
        </authorList>
    </citation>
    <scope>NUCLEOTIDE SEQUENCE</scope>
    <source>
        <strain evidence="2">30M1</strain>
    </source>
</reference>
<evidence type="ECO:0000256" key="1">
    <source>
        <dbReference type="SAM" id="SignalP"/>
    </source>
</evidence>
<proteinExistence type="predicted"/>
<keyword evidence="3" id="KW-1185">Reference proteome</keyword>
<comment type="caution">
    <text evidence="2">The sequence shown here is derived from an EMBL/GenBank/DDBJ whole genome shotgun (WGS) entry which is preliminary data.</text>
</comment>
<accession>A0A9P4THG7</accession>
<dbReference type="EMBL" id="SWKU01000005">
    <property type="protein sequence ID" value="KAF3006588.1"/>
    <property type="molecule type" value="Genomic_DNA"/>
</dbReference>
<sequence length="987" mass="106940">MHWVRPLPYLVALFAALAVGQDSCSEPASRLYLPDPPYDNYIYFDCHSSSHVILTSPRPDSNLDIISPRLLVAWPAGNSGLVAYFEPADGVKGSLTPSLKNSSSTGEALDPIYEPVQGSTPRVGVAGSIFFNKPAKLTTAVLGSIRSVRDFTEGGGKLDPEVQSGLIYSGSDVSATINRTWFDGVTATVLNFTPLNGAPPVNFTSGSTFLFGAGAYGFNASFNYPQLEQLSQTEVLNPQSDYLISQQPDQTTSLSFLSYKNKLLAGTWRFLTYFGRDSMISMLLMQQILSEGENGAIEAVIGAVLERVDKEDGTVCHEEVIGDYATYLNRKDRNSSSTEPFCDYKMVDTDYFLPIAMQDYFINTETGKQRSEAFFDTTATFLPENKGLTYEELAEATMKKIMNATAAFAAEGGQTVDNLIHLRSNEPVGEWRDSNGGLGGGRIPYDVNTALVPAGLRAIAALSRAGFFADHKDWGETADRYAQVWEDSTLRFFEISVPKSDAVSLVKSYVAGINIPIPANTDSITSDVTYYGVALNGNIPPPSNASSPVVPLMNTDDCFRHFLLNTTNQAQLSAFLSQTADHILKPFPVGLATDVGLFVANPAYANNTAFAGEFGRGAYHGTVVWGWQLAMMGAGLGRQLGRCGGYESPDFCNDSALYGKVLTAYNRLWDLIESNTAQLSSEVWSWNYDNGAGFAPKKPAAKILEYLKPAVYKAEASASPKTPTTILEALTLAGLHKSSAPKAKSPKTSFPGPRKLTVRIINGNTDSLIHQYVPSRLLIGASAKAAEVLETKPWAGTFKVYGKYDIKAMNDVVNTIILSQKMPIATDLASKLLTYEACLRLGVQLAHASLKPLLIAINAQISSAPVSSEILSFITYRLGPKDAVFEHTANVLCHQRFKGEVDDVKAFEKLVARRPALQAKMVQIDQAHKARREALVASKRQCKIDAAEKSDPTDAVAVQLGAALVVSEAVDVEQKEKLLGLLKSGSD</sequence>
<protein>
    <submittedName>
        <fullName evidence="2">Uncharacterized protein</fullName>
    </submittedName>
</protein>
<feature type="chain" id="PRO_5040345931" evidence="1">
    <location>
        <begin position="21"/>
        <end position="987"/>
    </location>
</feature>
<dbReference type="AlphaFoldDB" id="A0A9P4THG7"/>
<evidence type="ECO:0000313" key="2">
    <source>
        <dbReference type="EMBL" id="KAF3006588.1"/>
    </source>
</evidence>
<dbReference type="OrthoDB" id="2591256at2759"/>
<keyword evidence="1" id="KW-0732">Signal</keyword>
<dbReference type="Proteomes" id="UP000801428">
    <property type="component" value="Unassembled WGS sequence"/>
</dbReference>
<organism evidence="2 3">
    <name type="scientific">Curvularia kusanoi</name>
    <name type="common">Cochliobolus kusanoi</name>
    <dbReference type="NCBI Taxonomy" id="90978"/>
    <lineage>
        <taxon>Eukaryota</taxon>
        <taxon>Fungi</taxon>
        <taxon>Dikarya</taxon>
        <taxon>Ascomycota</taxon>
        <taxon>Pezizomycotina</taxon>
        <taxon>Dothideomycetes</taxon>
        <taxon>Pleosporomycetidae</taxon>
        <taxon>Pleosporales</taxon>
        <taxon>Pleosporineae</taxon>
        <taxon>Pleosporaceae</taxon>
        <taxon>Curvularia</taxon>
    </lineage>
</organism>
<evidence type="ECO:0000313" key="3">
    <source>
        <dbReference type="Proteomes" id="UP000801428"/>
    </source>
</evidence>